<feature type="transmembrane region" description="Helical" evidence="6">
    <location>
        <begin position="307"/>
        <end position="327"/>
    </location>
</feature>
<dbReference type="Proteomes" id="UP000005801">
    <property type="component" value="Unassembled WGS sequence"/>
</dbReference>
<feature type="domain" description="Protein kinase" evidence="7">
    <location>
        <begin position="33"/>
        <end position="292"/>
    </location>
</feature>
<dbReference type="SUPFAM" id="SSF56112">
    <property type="entry name" value="Protein kinase-like (PK-like)"/>
    <property type="match status" value="1"/>
</dbReference>
<dbReference type="InterPro" id="IPR008271">
    <property type="entry name" value="Ser/Thr_kinase_AS"/>
</dbReference>
<evidence type="ECO:0000256" key="2">
    <source>
        <dbReference type="ARBA" id="ARBA00022741"/>
    </source>
</evidence>
<dbReference type="Gene3D" id="3.30.200.20">
    <property type="entry name" value="Phosphorylase Kinase, domain 1"/>
    <property type="match status" value="1"/>
</dbReference>
<dbReference type="STRING" id="391625.PPSIR1_19052"/>
<keyword evidence="3 8" id="KW-0418">Kinase</keyword>
<sequence length="580" mass="63299">MSARWVELVSAVERAAMARGQELRWRIVELGRFELLEWLGGGGMGVVFLARDTTLGRNVALKLWKLPREEAEQAVLHEAQCLARLSHPNVVAVYETGKVGDDVFLTMEFVDGMDARRWISSFYPTWREVVDLCLAAGRGLAAAHAAGLEHGDFKPENILLGEDHRVRVADFGVARALREHVTVEDDPLAAHDSAGLGTLAYMAPERLMGRRGDARSDQFSFCVTLWECLHGSRPFAGSTPVALLDAMERGELREDEPVLGIPRRLRRAVARGLALRPEERWPDMDSLLAELTAVRKRPRAQQRRRRVAGLVAGVAFGTSLGTAALLAHRAPRTFSPPLGITSVPSATTQAESENAVAPSDLPSLIAERLRAGELDAAYQLWLDVQADPAIDRTQLALESALIAEAFLSEALSSEHADPKRAHTATGYASSVAGYVLFTLQPETPEHEAVAAATDVVTECVRLMTEGNRALARYTELHNAEVDRRCVCSGAELHTCRGERGFIDADQHACLSVIIAEDDRLFAEHLNCITDATETRAACLGDRCPDLAASACQRRWEADVAACPQPSNELQGRLSACSLVD</sequence>
<proteinExistence type="predicted"/>
<dbReference type="OrthoDB" id="9801841at2"/>
<evidence type="ECO:0000256" key="5">
    <source>
        <dbReference type="PROSITE-ProRule" id="PRU10141"/>
    </source>
</evidence>
<comment type="caution">
    <text evidence="8">The sequence shown here is derived from an EMBL/GenBank/DDBJ whole genome shotgun (WGS) entry which is preliminary data.</text>
</comment>
<keyword evidence="9" id="KW-1185">Reference proteome</keyword>
<evidence type="ECO:0000259" key="7">
    <source>
        <dbReference type="PROSITE" id="PS50011"/>
    </source>
</evidence>
<evidence type="ECO:0000256" key="4">
    <source>
        <dbReference type="ARBA" id="ARBA00022840"/>
    </source>
</evidence>
<dbReference type="PROSITE" id="PS00108">
    <property type="entry name" value="PROTEIN_KINASE_ST"/>
    <property type="match status" value="1"/>
</dbReference>
<dbReference type="GO" id="GO:0005524">
    <property type="term" value="F:ATP binding"/>
    <property type="evidence" value="ECO:0007669"/>
    <property type="project" value="UniProtKB-UniRule"/>
</dbReference>
<dbReference type="RefSeq" id="WP_006975867.1">
    <property type="nucleotide sequence ID" value="NZ_ABCS01000108.1"/>
</dbReference>
<dbReference type="PANTHER" id="PTHR43289">
    <property type="entry name" value="MITOGEN-ACTIVATED PROTEIN KINASE KINASE KINASE 20-RELATED"/>
    <property type="match status" value="1"/>
</dbReference>
<reference evidence="8 9" key="1">
    <citation type="submission" date="2007-06" db="EMBL/GenBank/DDBJ databases">
        <authorList>
            <person name="Shimkets L."/>
            <person name="Ferriera S."/>
            <person name="Johnson J."/>
            <person name="Kravitz S."/>
            <person name="Beeson K."/>
            <person name="Sutton G."/>
            <person name="Rogers Y.-H."/>
            <person name="Friedman R."/>
            <person name="Frazier M."/>
            <person name="Venter J.C."/>
        </authorList>
    </citation>
    <scope>NUCLEOTIDE SEQUENCE [LARGE SCALE GENOMIC DNA]</scope>
    <source>
        <strain evidence="8 9">SIR-1</strain>
    </source>
</reference>
<keyword evidence="4 5" id="KW-0067">ATP-binding</keyword>
<name>A6GGM7_9BACT</name>
<dbReference type="GO" id="GO:0004674">
    <property type="term" value="F:protein serine/threonine kinase activity"/>
    <property type="evidence" value="ECO:0007669"/>
    <property type="project" value="TreeGrafter"/>
</dbReference>
<keyword evidence="6" id="KW-1133">Transmembrane helix</keyword>
<keyword evidence="6" id="KW-0812">Transmembrane</keyword>
<gene>
    <name evidence="8" type="ORF">PPSIR1_19052</name>
</gene>
<dbReference type="InterPro" id="IPR000719">
    <property type="entry name" value="Prot_kinase_dom"/>
</dbReference>
<keyword evidence="2 5" id="KW-0547">Nucleotide-binding</keyword>
<keyword evidence="6" id="KW-0472">Membrane</keyword>
<dbReference type="PANTHER" id="PTHR43289:SF6">
    <property type="entry name" value="SERINE_THREONINE-PROTEIN KINASE NEKL-3"/>
    <property type="match status" value="1"/>
</dbReference>
<evidence type="ECO:0000256" key="6">
    <source>
        <dbReference type="SAM" id="Phobius"/>
    </source>
</evidence>
<accession>A6GGM7</accession>
<evidence type="ECO:0000313" key="9">
    <source>
        <dbReference type="Proteomes" id="UP000005801"/>
    </source>
</evidence>
<keyword evidence="1" id="KW-0808">Transferase</keyword>
<dbReference type="InterPro" id="IPR011009">
    <property type="entry name" value="Kinase-like_dom_sf"/>
</dbReference>
<protein>
    <submittedName>
        <fullName evidence="8">Serine/threonine kinase PKN8</fullName>
    </submittedName>
</protein>
<dbReference type="PROSITE" id="PS50011">
    <property type="entry name" value="PROTEIN_KINASE_DOM"/>
    <property type="match status" value="1"/>
</dbReference>
<dbReference type="Pfam" id="PF00069">
    <property type="entry name" value="Pkinase"/>
    <property type="match status" value="1"/>
</dbReference>
<feature type="binding site" evidence="5">
    <location>
        <position position="62"/>
    </location>
    <ligand>
        <name>ATP</name>
        <dbReference type="ChEBI" id="CHEBI:30616"/>
    </ligand>
</feature>
<organism evidence="8 9">
    <name type="scientific">Plesiocystis pacifica SIR-1</name>
    <dbReference type="NCBI Taxonomy" id="391625"/>
    <lineage>
        <taxon>Bacteria</taxon>
        <taxon>Pseudomonadati</taxon>
        <taxon>Myxococcota</taxon>
        <taxon>Polyangia</taxon>
        <taxon>Nannocystales</taxon>
        <taxon>Nannocystaceae</taxon>
        <taxon>Plesiocystis</taxon>
    </lineage>
</organism>
<dbReference type="AlphaFoldDB" id="A6GGM7"/>
<dbReference type="EMBL" id="ABCS01000108">
    <property type="protein sequence ID" value="EDM74987.1"/>
    <property type="molecule type" value="Genomic_DNA"/>
</dbReference>
<evidence type="ECO:0000313" key="8">
    <source>
        <dbReference type="EMBL" id="EDM74987.1"/>
    </source>
</evidence>
<evidence type="ECO:0000256" key="1">
    <source>
        <dbReference type="ARBA" id="ARBA00022679"/>
    </source>
</evidence>
<dbReference type="Gene3D" id="1.10.510.10">
    <property type="entry name" value="Transferase(Phosphotransferase) domain 1"/>
    <property type="match status" value="1"/>
</dbReference>
<dbReference type="eggNOG" id="COG0515">
    <property type="taxonomic scope" value="Bacteria"/>
</dbReference>
<dbReference type="CDD" id="cd14014">
    <property type="entry name" value="STKc_PknB_like"/>
    <property type="match status" value="1"/>
</dbReference>
<dbReference type="InterPro" id="IPR017441">
    <property type="entry name" value="Protein_kinase_ATP_BS"/>
</dbReference>
<evidence type="ECO:0000256" key="3">
    <source>
        <dbReference type="ARBA" id="ARBA00022777"/>
    </source>
</evidence>
<dbReference type="PROSITE" id="PS00107">
    <property type="entry name" value="PROTEIN_KINASE_ATP"/>
    <property type="match status" value="1"/>
</dbReference>